<evidence type="ECO:0000313" key="9">
    <source>
        <dbReference type="Proteomes" id="UP001176940"/>
    </source>
</evidence>
<keyword evidence="2" id="KW-0479">Metal-binding</keyword>
<protein>
    <recommendedName>
        <fullName evidence="7">DUF659 domain-containing protein</fullName>
    </recommendedName>
</protein>
<dbReference type="Pfam" id="PF04937">
    <property type="entry name" value="DUF659"/>
    <property type="match status" value="1"/>
</dbReference>
<keyword evidence="3" id="KW-0863">Zinc-finger</keyword>
<evidence type="ECO:0000256" key="6">
    <source>
        <dbReference type="SAM" id="MobiDB-lite"/>
    </source>
</evidence>
<dbReference type="SUPFAM" id="SSF109604">
    <property type="entry name" value="HD-domain/PDEase-like"/>
    <property type="match status" value="1"/>
</dbReference>
<evidence type="ECO:0000256" key="2">
    <source>
        <dbReference type="ARBA" id="ARBA00022723"/>
    </source>
</evidence>
<reference evidence="8" key="1">
    <citation type="submission" date="2023-07" db="EMBL/GenBank/DDBJ databases">
        <authorList>
            <person name="Stuckert A."/>
        </authorList>
    </citation>
    <scope>NUCLEOTIDE SEQUENCE</scope>
</reference>
<dbReference type="InterPro" id="IPR052035">
    <property type="entry name" value="ZnF_BED_domain_contain"/>
</dbReference>
<evidence type="ECO:0000256" key="3">
    <source>
        <dbReference type="ARBA" id="ARBA00022771"/>
    </source>
</evidence>
<organism evidence="8 9">
    <name type="scientific">Ranitomeya imitator</name>
    <name type="common">mimic poison frog</name>
    <dbReference type="NCBI Taxonomy" id="111125"/>
    <lineage>
        <taxon>Eukaryota</taxon>
        <taxon>Metazoa</taxon>
        <taxon>Chordata</taxon>
        <taxon>Craniata</taxon>
        <taxon>Vertebrata</taxon>
        <taxon>Euteleostomi</taxon>
        <taxon>Amphibia</taxon>
        <taxon>Batrachia</taxon>
        <taxon>Anura</taxon>
        <taxon>Neobatrachia</taxon>
        <taxon>Hyloidea</taxon>
        <taxon>Dendrobatidae</taxon>
        <taxon>Dendrobatinae</taxon>
        <taxon>Ranitomeya</taxon>
    </lineage>
</organism>
<keyword evidence="5" id="KW-0539">Nucleus</keyword>
<dbReference type="Proteomes" id="UP001176940">
    <property type="component" value="Unassembled WGS sequence"/>
</dbReference>
<feature type="compositionally biased region" description="Polar residues" evidence="6">
    <location>
        <begin position="57"/>
        <end position="66"/>
    </location>
</feature>
<dbReference type="SUPFAM" id="SSF53098">
    <property type="entry name" value="Ribonuclease H-like"/>
    <property type="match status" value="1"/>
</dbReference>
<dbReference type="PANTHER" id="PTHR46481">
    <property type="entry name" value="ZINC FINGER BED DOMAIN-CONTAINING PROTEIN 4"/>
    <property type="match status" value="1"/>
</dbReference>
<gene>
    <name evidence="8" type="ORF">RIMI_LOCUS8970944</name>
</gene>
<feature type="compositionally biased region" description="Basic and acidic residues" evidence="6">
    <location>
        <begin position="24"/>
        <end position="34"/>
    </location>
</feature>
<evidence type="ECO:0000256" key="5">
    <source>
        <dbReference type="ARBA" id="ARBA00023242"/>
    </source>
</evidence>
<dbReference type="InterPro" id="IPR012337">
    <property type="entry name" value="RNaseH-like_sf"/>
</dbReference>
<evidence type="ECO:0000313" key="8">
    <source>
        <dbReference type="EMBL" id="CAJ0940827.1"/>
    </source>
</evidence>
<name>A0ABN9LI41_9NEOB</name>
<evidence type="ECO:0000259" key="7">
    <source>
        <dbReference type="Pfam" id="PF04937"/>
    </source>
</evidence>
<evidence type="ECO:0000256" key="4">
    <source>
        <dbReference type="ARBA" id="ARBA00022833"/>
    </source>
</evidence>
<feature type="domain" description="DUF659" evidence="7">
    <location>
        <begin position="155"/>
        <end position="308"/>
    </location>
</feature>
<feature type="compositionally biased region" description="Low complexity" evidence="6">
    <location>
        <begin position="67"/>
        <end position="89"/>
    </location>
</feature>
<evidence type="ECO:0000256" key="1">
    <source>
        <dbReference type="ARBA" id="ARBA00004123"/>
    </source>
</evidence>
<dbReference type="PANTHER" id="PTHR46481:SF10">
    <property type="entry name" value="ZINC FINGER BED DOMAIN-CONTAINING PROTEIN 39"/>
    <property type="match status" value="1"/>
</dbReference>
<dbReference type="InterPro" id="IPR007021">
    <property type="entry name" value="DUF659"/>
</dbReference>
<sequence length="654" mass="73579">MRAKCKRCNKEMQGLVARMRQHHEKCGDKDDQRNTSEQAGSSGEFMDSGNYPPPRSPSSCSTVSELSIQDSASLAAASSSDTDSHISPSPKRKKKPLPPGTTIDRFVIRTSRLEKELIDEKIAQFIYATNSSFRLTENPHFINMVQSLRPGYSPPSRADVAGKLLDQVYDREMEQCATALEGKIVNLSIDGWSNVHNDPIVCASITTEEGKVFLAQTTDTSGNAHTAEYLQEVAVKAITTCEQKFKCLVRSLVTDNAANVSKMRRDLEEQGGNTKLLITYGCSAHLLHLLAKDLSVPEIKANVVEIAKYFRNNHFAAAALKRMGGTKLTLPQDVRWNSVVDGFEQYIKNWPILMTLCEENRDKIDGTVTAKILNIGLKRNVEHMLSFLKPISQALNKIQKNSCFIADAVELWKELSEHLKTELHMDRIKLQAVNKRMGQALTPAHFLANIVNIQYQGQNLSAEEEELAMTWIMNRNKEEDDDEDDDNGSPASATPVFVVIRGSRCRMMGAVVPHQLTPVTGDNIFHQILYSSDPELSKARDILRKVERRQLYKYVGQTRPNADTRIKSDEYDKLPADLANSTPQPSVSDIKLNPEDFIVDVIQMDYGMKEQNPINNVRFYCKSDLTKAIKITKDQVGSRLNVFTRFSKIMNRKY</sequence>
<keyword evidence="4" id="KW-0862">Zinc</keyword>
<accession>A0ABN9LI41</accession>
<feature type="region of interest" description="Disordered" evidence="6">
    <location>
        <begin position="1"/>
        <end position="102"/>
    </location>
</feature>
<comment type="caution">
    <text evidence="8">The sequence shown here is derived from an EMBL/GenBank/DDBJ whole genome shotgun (WGS) entry which is preliminary data.</text>
</comment>
<proteinExistence type="predicted"/>
<dbReference type="Gene3D" id="3.30.70.2760">
    <property type="match status" value="1"/>
</dbReference>
<comment type="subcellular location">
    <subcellularLocation>
        <location evidence="1">Nucleus</location>
    </subcellularLocation>
</comment>
<keyword evidence="9" id="KW-1185">Reference proteome</keyword>
<dbReference type="EMBL" id="CAUEEQ010018216">
    <property type="protein sequence ID" value="CAJ0940827.1"/>
    <property type="molecule type" value="Genomic_DNA"/>
</dbReference>